<dbReference type="PANTHER" id="PTHR30537">
    <property type="entry name" value="HTH-TYPE TRANSCRIPTIONAL REGULATOR"/>
    <property type="match status" value="1"/>
</dbReference>
<dbReference type="SUPFAM" id="SSF46785">
    <property type="entry name" value="Winged helix' DNA-binding domain"/>
    <property type="match status" value="1"/>
</dbReference>
<keyword evidence="4" id="KW-0804">Transcription</keyword>
<dbReference type="OrthoDB" id="9787460at2"/>
<dbReference type="GO" id="GO:0006351">
    <property type="term" value="P:DNA-templated transcription"/>
    <property type="evidence" value="ECO:0007669"/>
    <property type="project" value="TreeGrafter"/>
</dbReference>
<dbReference type="PANTHER" id="PTHR30537:SF3">
    <property type="entry name" value="TRANSCRIPTIONAL REGULATORY PROTEIN"/>
    <property type="match status" value="1"/>
</dbReference>
<evidence type="ECO:0000313" key="6">
    <source>
        <dbReference type="EMBL" id="BAU88657.1"/>
    </source>
</evidence>
<dbReference type="GO" id="GO:0003700">
    <property type="term" value="F:DNA-binding transcription factor activity"/>
    <property type="evidence" value="ECO:0007669"/>
    <property type="project" value="InterPro"/>
</dbReference>
<dbReference type="InterPro" id="IPR058163">
    <property type="entry name" value="LysR-type_TF_proteobact-type"/>
</dbReference>
<dbReference type="AlphaFoldDB" id="A0A169QBP1"/>
<evidence type="ECO:0000259" key="5">
    <source>
        <dbReference type="PROSITE" id="PS50931"/>
    </source>
</evidence>
<gene>
    <name evidence="6" type="ORF">MPPM_0052</name>
</gene>
<dbReference type="InterPro" id="IPR005119">
    <property type="entry name" value="LysR_subst-bd"/>
</dbReference>
<keyword evidence="3" id="KW-0238">DNA-binding</keyword>
<accession>A0A169QBP1</accession>
<dbReference type="Pfam" id="PF00126">
    <property type="entry name" value="HTH_1"/>
    <property type="match status" value="1"/>
</dbReference>
<evidence type="ECO:0000256" key="4">
    <source>
        <dbReference type="ARBA" id="ARBA00023163"/>
    </source>
</evidence>
<proteinExistence type="inferred from homology"/>
<dbReference type="InterPro" id="IPR000847">
    <property type="entry name" value="LysR_HTH_N"/>
</dbReference>
<dbReference type="SUPFAM" id="SSF53850">
    <property type="entry name" value="Periplasmic binding protein-like II"/>
    <property type="match status" value="1"/>
</dbReference>
<evidence type="ECO:0000256" key="2">
    <source>
        <dbReference type="ARBA" id="ARBA00023015"/>
    </source>
</evidence>
<sequence>MFDWNDLTFFLELARHGRLMPAARRLKVDNTTVSRRIAELERDLDTKLFQRCSDGFLLTEAGHKLFVVAEGIEQKMLSVPDLLGLPDGAEPAGRVRVASMEGIAAFYLSAKFAELAAATPGLVVELVTERHLINLTKREADISVSFVPPQGPRLRVRRAGEFRLALFASERYLTARGSPRTRGDLNDHDFVDYVDDLVAIEPVHWLLEVLKPANVVFRSTSMAAQQTAVASGAGIALLPLFSAKTNPALVPVLPDEIVVRRKLYLSVHEDIEHVGRVRAVTRFLSDLFIREAGYLNAF</sequence>
<protein>
    <submittedName>
        <fullName evidence="6">LysR family transcriptional regulator</fullName>
    </submittedName>
</protein>
<dbReference type="Gene3D" id="3.40.190.290">
    <property type="match status" value="1"/>
</dbReference>
<evidence type="ECO:0000256" key="1">
    <source>
        <dbReference type="ARBA" id="ARBA00009437"/>
    </source>
</evidence>
<reference evidence="6 7" key="1">
    <citation type="journal article" date="2016" name="Genome Announc.">
        <title>Complete Genome Sequence of Methylobacterium populi P-1M, Isolated from Pink-Pigmented Household Biofilm.</title>
        <authorList>
            <person name="Morohoshi T."/>
            <person name="Ikeda T."/>
        </authorList>
    </citation>
    <scope>NUCLEOTIDE SEQUENCE [LARGE SCALE GENOMIC DNA]</scope>
    <source>
        <strain evidence="6 7">P-1M</strain>
    </source>
</reference>
<name>A0A169QBP1_9HYPH</name>
<dbReference type="Gene3D" id="1.10.10.10">
    <property type="entry name" value="Winged helix-like DNA-binding domain superfamily/Winged helix DNA-binding domain"/>
    <property type="match status" value="1"/>
</dbReference>
<evidence type="ECO:0000256" key="3">
    <source>
        <dbReference type="ARBA" id="ARBA00023125"/>
    </source>
</evidence>
<keyword evidence="2" id="KW-0805">Transcription regulation</keyword>
<dbReference type="EMBL" id="AP014809">
    <property type="protein sequence ID" value="BAU88657.1"/>
    <property type="molecule type" value="Genomic_DNA"/>
</dbReference>
<dbReference type="InterPro" id="IPR036388">
    <property type="entry name" value="WH-like_DNA-bd_sf"/>
</dbReference>
<dbReference type="PROSITE" id="PS50931">
    <property type="entry name" value="HTH_LYSR"/>
    <property type="match status" value="1"/>
</dbReference>
<dbReference type="Proteomes" id="UP000218288">
    <property type="component" value="Chromosome"/>
</dbReference>
<organism evidence="6 7">
    <name type="scientific">Methylorubrum populi</name>
    <dbReference type="NCBI Taxonomy" id="223967"/>
    <lineage>
        <taxon>Bacteria</taxon>
        <taxon>Pseudomonadati</taxon>
        <taxon>Pseudomonadota</taxon>
        <taxon>Alphaproteobacteria</taxon>
        <taxon>Hyphomicrobiales</taxon>
        <taxon>Methylobacteriaceae</taxon>
        <taxon>Methylorubrum</taxon>
    </lineage>
</organism>
<dbReference type="RefSeq" id="WP_096482819.1">
    <property type="nucleotide sequence ID" value="NZ_AP014809.1"/>
</dbReference>
<dbReference type="Pfam" id="PF03466">
    <property type="entry name" value="LysR_substrate"/>
    <property type="match status" value="1"/>
</dbReference>
<dbReference type="GO" id="GO:0043565">
    <property type="term" value="F:sequence-specific DNA binding"/>
    <property type="evidence" value="ECO:0007669"/>
    <property type="project" value="TreeGrafter"/>
</dbReference>
<feature type="domain" description="HTH lysR-type" evidence="5">
    <location>
        <begin position="2"/>
        <end position="59"/>
    </location>
</feature>
<comment type="similarity">
    <text evidence="1">Belongs to the LysR transcriptional regulatory family.</text>
</comment>
<evidence type="ECO:0000313" key="7">
    <source>
        <dbReference type="Proteomes" id="UP000218288"/>
    </source>
</evidence>
<dbReference type="InterPro" id="IPR036390">
    <property type="entry name" value="WH_DNA-bd_sf"/>
</dbReference>